<dbReference type="AlphaFoldDB" id="A0AAV1J494"/>
<evidence type="ECO:0000313" key="3">
    <source>
        <dbReference type="EMBL" id="CAK1543048.1"/>
    </source>
</evidence>
<comment type="caution">
    <text evidence="3">The sequence shown here is derived from an EMBL/GenBank/DDBJ whole genome shotgun (WGS) entry which is preliminary data.</text>
</comment>
<dbReference type="Pfam" id="PF03227">
    <property type="entry name" value="GILT"/>
    <property type="match status" value="1"/>
</dbReference>
<keyword evidence="2" id="KW-0325">Glycoprotein</keyword>
<dbReference type="Proteomes" id="UP001497472">
    <property type="component" value="Unassembled WGS sequence"/>
</dbReference>
<dbReference type="InterPro" id="IPR004911">
    <property type="entry name" value="Interferon-induced_GILT"/>
</dbReference>
<reference evidence="3 4" key="1">
    <citation type="submission" date="2023-11" db="EMBL/GenBank/DDBJ databases">
        <authorList>
            <person name="Okamura Y."/>
        </authorList>
    </citation>
    <scope>NUCLEOTIDE SEQUENCE [LARGE SCALE GENOMIC DNA]</scope>
</reference>
<organism evidence="3 4">
    <name type="scientific">Leptosia nina</name>
    <dbReference type="NCBI Taxonomy" id="320188"/>
    <lineage>
        <taxon>Eukaryota</taxon>
        <taxon>Metazoa</taxon>
        <taxon>Ecdysozoa</taxon>
        <taxon>Arthropoda</taxon>
        <taxon>Hexapoda</taxon>
        <taxon>Insecta</taxon>
        <taxon>Pterygota</taxon>
        <taxon>Neoptera</taxon>
        <taxon>Endopterygota</taxon>
        <taxon>Lepidoptera</taxon>
        <taxon>Glossata</taxon>
        <taxon>Ditrysia</taxon>
        <taxon>Papilionoidea</taxon>
        <taxon>Pieridae</taxon>
        <taxon>Pierinae</taxon>
        <taxon>Leptosia</taxon>
    </lineage>
</organism>
<sequence length="526" mass="60747">MQANYPNKLQTIHWDTLNTDYPVRKFPKTGISSEKIAREIRNVPEILHPLKATLPEEIEFSHNYNVTNDLRKSQTTIDYGPKQADRKRLNKHTSFEENLYIYPPNRKLSQHPPSSFTHEVSETRNIFAEPSLPSRLITNKEQYLHPASLPVDPPPIEPFHKAIEPLDTTHDGFEKYLDPYLTTNRLHHRPFTADQLSRVSNTKDVMTFYTYSSIPWVRSPKPSIEKWRLPLRRPTSMYDREKFKKDFREIITHNKLLWTPGSFRTETRDNYKPSLTWPESNIHNYEHDVQGYYQRAMANLQTNIQQEHLSAKKNITENSLVVSASTHAVPKKLLLTVYYESQCPDSEDFILNQLRPAVQQLHNYVKLQFVPFGKARSLNYGNDGFECQHGSSECLGNMVQDCALSRMKQYSDVMRVAYVACEMQTRSGATGELQCVEKAKLPVKDVEDCVLLGEGTTLQLESEYYTKQVAPSFIPTVTINGQFDQQIQDNAQVDLLGTLCSILNEVPPCAKRYNNMALNYVLINQR</sequence>
<dbReference type="GO" id="GO:0016671">
    <property type="term" value="F:oxidoreductase activity, acting on a sulfur group of donors, disulfide as acceptor"/>
    <property type="evidence" value="ECO:0007669"/>
    <property type="project" value="InterPro"/>
</dbReference>
<dbReference type="EMBL" id="CAVLEF010000004">
    <property type="protein sequence ID" value="CAK1543048.1"/>
    <property type="molecule type" value="Genomic_DNA"/>
</dbReference>
<protein>
    <recommendedName>
        <fullName evidence="5">Gamma-interferon-inducible lysosomal thiol reductase</fullName>
    </recommendedName>
</protein>
<dbReference type="PANTHER" id="PTHR13234:SF68">
    <property type="entry name" value="GH19763P"/>
    <property type="match status" value="1"/>
</dbReference>
<comment type="similarity">
    <text evidence="1">Belongs to the GILT family.</text>
</comment>
<gene>
    <name evidence="3" type="ORF">LNINA_LOCUS2888</name>
</gene>
<name>A0AAV1J494_9NEOP</name>
<evidence type="ECO:0000256" key="2">
    <source>
        <dbReference type="ARBA" id="ARBA00023180"/>
    </source>
</evidence>
<accession>A0AAV1J494</accession>
<proteinExistence type="inferred from homology"/>
<keyword evidence="4" id="KW-1185">Reference proteome</keyword>
<evidence type="ECO:0000256" key="1">
    <source>
        <dbReference type="ARBA" id="ARBA00005679"/>
    </source>
</evidence>
<dbReference type="PANTHER" id="PTHR13234">
    <property type="entry name" value="GAMMA-INTERFERON INDUCIBLE LYSOSOMAL THIOL REDUCTASE GILT"/>
    <property type="match status" value="1"/>
</dbReference>
<evidence type="ECO:0008006" key="5">
    <source>
        <dbReference type="Google" id="ProtNLM"/>
    </source>
</evidence>
<evidence type="ECO:0000313" key="4">
    <source>
        <dbReference type="Proteomes" id="UP001497472"/>
    </source>
</evidence>